<protein>
    <submittedName>
        <fullName evidence="2">Uncharacterized protein</fullName>
    </submittedName>
</protein>
<dbReference type="GeneID" id="66076017"/>
<sequence length="976" mass="111711">MKMFIWALRELGVIQVPSFYALRKMQTKLRESQGVPCLECTSVQGNVFYINDVRTVIAHDWLNPHIRKNIHVYPEISTDGVVTEVWHAEKWRKEMDVDLLSPMYDSGLKYYYVHKLSCMKTGDFVILMRWIMVNGRVCADSYRVTFDEQKMACVVDSEAIQICTDDLEANFLDLLDEKNIPEKWSETTITAGYPSRMPNRYRAIANGDPLYVSFIDYFGDDVSGNRSKSWNKHNNSYITHRNLPRRLLHQEFHVHLISTSQHATISEQYHSVKKLIDATHETPIKVFDTTSRLTTQFMLQTHAGPSDNPAQSDVSSHIGSMGNHPCRKCEMGGPELSRAQGQGFHTVFMPGNPRTKEKIRSELEAQVKMACSGIACSTLQTRQKETGTKDAYMEYWIDNLTQRYNELQNGEANKSEDEAQQILFEWAEEHHDNIYNPFLSTNGFNPACDTPVEILHTILLGAVKYIWHYSNTKFMAHQKILFTQHFQATNCDGLSIPEIQAGYIMKYANSLNGGQFRQVIQTIVFHIHDIVPEEYLDVWKAASHLSALLWQIELDNIKQYCNDIQRAGANVQDSFAVIDATKMLQEFKLHLLGHLTEDTLRFGPLVGMATETFESFNSMFWSCSVLSNHRALSRDIALQMGNQESLKHRLFGGYWYDKDQSRWTKAGLGVQEIMSSHPILQGMLGWSPEVILPAGTVKKVPAGHKPNNTRENCKESCKVKLSDTYGGMALNFTSYDEASTWSKCRSVIAVSGDVCNVGSWVFYTSPVMEKAEIGRIKEILTDDEQSLAVLEEFTIAPTRDIFFSLPYVFRRHDEYSYVIVRTQNISFLQNLQHDCRTNGCDATGTRKRINERKETDQMQAFIEHKSDRHYLINLFSFHNAHLVRHVLPCELTVPVMMFPNRLEKHLEITKDLYSSLIMKKAETQKKRANTIQTKKRTLEVDTQAEGGGEGNLSIELEGESGVQANGLNNRKKRRKK</sequence>
<name>A0A9P7UT95_9AGAR</name>
<dbReference type="OrthoDB" id="2506088at2759"/>
<dbReference type="PANTHER" id="PTHR31912">
    <property type="entry name" value="IP13529P"/>
    <property type="match status" value="1"/>
</dbReference>
<proteinExistence type="predicted"/>
<keyword evidence="3" id="KW-1185">Reference proteome</keyword>
<feature type="region of interest" description="Disordered" evidence="1">
    <location>
        <begin position="937"/>
        <end position="976"/>
    </location>
</feature>
<evidence type="ECO:0000313" key="2">
    <source>
        <dbReference type="EMBL" id="KAG7093258.1"/>
    </source>
</evidence>
<dbReference type="Proteomes" id="UP001049176">
    <property type="component" value="Chromosome 4"/>
</dbReference>
<dbReference type="RefSeq" id="XP_043009728.1">
    <property type="nucleotide sequence ID" value="XM_043151648.1"/>
</dbReference>
<dbReference type="AlphaFoldDB" id="A0A9P7UT95"/>
<dbReference type="KEGG" id="more:E1B28_006941"/>
<evidence type="ECO:0000313" key="3">
    <source>
        <dbReference type="Proteomes" id="UP001049176"/>
    </source>
</evidence>
<gene>
    <name evidence="2" type="ORF">E1B28_006941</name>
</gene>
<comment type="caution">
    <text evidence="2">The sequence shown here is derived from an EMBL/GenBank/DDBJ whole genome shotgun (WGS) entry which is preliminary data.</text>
</comment>
<feature type="region of interest" description="Disordered" evidence="1">
    <location>
        <begin position="303"/>
        <end position="326"/>
    </location>
</feature>
<reference evidence="2" key="1">
    <citation type="journal article" date="2021" name="Genome Biol. Evol.">
        <title>The assembled and annotated genome of the fairy-ring fungus Marasmius oreades.</title>
        <authorList>
            <person name="Hiltunen M."/>
            <person name="Ament-Velasquez S.L."/>
            <person name="Johannesson H."/>
        </authorList>
    </citation>
    <scope>NUCLEOTIDE SEQUENCE</scope>
    <source>
        <strain evidence="2">03SP1</strain>
    </source>
</reference>
<dbReference type="PANTHER" id="PTHR31912:SF34">
    <property type="entry name" value="NOTOCHORD-RELATED PROTEIN"/>
    <property type="match status" value="1"/>
</dbReference>
<dbReference type="EMBL" id="CM032184">
    <property type="protein sequence ID" value="KAG7093258.1"/>
    <property type="molecule type" value="Genomic_DNA"/>
</dbReference>
<feature type="compositionally biased region" description="Polar residues" evidence="1">
    <location>
        <begin position="308"/>
        <end position="318"/>
    </location>
</feature>
<organism evidence="2 3">
    <name type="scientific">Marasmius oreades</name>
    <name type="common">fairy-ring Marasmius</name>
    <dbReference type="NCBI Taxonomy" id="181124"/>
    <lineage>
        <taxon>Eukaryota</taxon>
        <taxon>Fungi</taxon>
        <taxon>Dikarya</taxon>
        <taxon>Basidiomycota</taxon>
        <taxon>Agaricomycotina</taxon>
        <taxon>Agaricomycetes</taxon>
        <taxon>Agaricomycetidae</taxon>
        <taxon>Agaricales</taxon>
        <taxon>Marasmiineae</taxon>
        <taxon>Marasmiaceae</taxon>
        <taxon>Marasmius</taxon>
    </lineage>
</organism>
<evidence type="ECO:0000256" key="1">
    <source>
        <dbReference type="SAM" id="MobiDB-lite"/>
    </source>
</evidence>
<accession>A0A9P7UT95</accession>